<dbReference type="EMBL" id="QGGY01000009">
    <property type="protein sequence ID" value="PWJ74423.1"/>
    <property type="molecule type" value="Genomic_DNA"/>
</dbReference>
<protein>
    <submittedName>
        <fullName evidence="10">ABC transport system permease protein</fullName>
    </submittedName>
</protein>
<feature type="transmembrane region" description="Helical" evidence="7">
    <location>
        <begin position="296"/>
        <end position="319"/>
    </location>
</feature>
<dbReference type="InterPro" id="IPR025857">
    <property type="entry name" value="MacB_PCD"/>
</dbReference>
<evidence type="ECO:0000313" key="11">
    <source>
        <dbReference type="Proteomes" id="UP000245412"/>
    </source>
</evidence>
<evidence type="ECO:0000256" key="3">
    <source>
        <dbReference type="ARBA" id="ARBA00022692"/>
    </source>
</evidence>
<comment type="subcellular location">
    <subcellularLocation>
        <location evidence="1">Cell membrane</location>
        <topology evidence="1">Multi-pass membrane protein</topology>
    </subcellularLocation>
</comment>
<name>A0AB73T279_9FIRM</name>
<evidence type="ECO:0000256" key="2">
    <source>
        <dbReference type="ARBA" id="ARBA00022475"/>
    </source>
</evidence>
<evidence type="ECO:0000313" key="10">
    <source>
        <dbReference type="EMBL" id="PWJ74423.1"/>
    </source>
</evidence>
<dbReference type="AlphaFoldDB" id="A0AB73T279"/>
<reference evidence="10 11" key="1">
    <citation type="submission" date="2018-05" db="EMBL/GenBank/DDBJ databases">
        <authorList>
            <person name="Goeker M."/>
            <person name="Huntemann M."/>
            <person name="Clum A."/>
            <person name="Pillay M."/>
            <person name="Palaniappan K."/>
            <person name="Varghese N."/>
            <person name="Mikhailova N."/>
            <person name="Stamatis D."/>
            <person name="Reddy T."/>
            <person name="Daum C."/>
            <person name="Shapiro N."/>
            <person name="Ivanova N."/>
            <person name="Kyrpides N."/>
            <person name="Woyke T."/>
        </authorList>
    </citation>
    <scope>NUCLEOTIDE SEQUENCE [LARGE SCALE GENOMIC DNA]</scope>
    <source>
        <strain evidence="10 11">DSM 26524</strain>
    </source>
</reference>
<dbReference type="RefSeq" id="WP_109747299.1">
    <property type="nucleotide sequence ID" value="NZ_CABJAT010000003.1"/>
</dbReference>
<evidence type="ECO:0000259" key="8">
    <source>
        <dbReference type="Pfam" id="PF02687"/>
    </source>
</evidence>
<evidence type="ECO:0000256" key="7">
    <source>
        <dbReference type="SAM" id="Phobius"/>
    </source>
</evidence>
<comment type="caution">
    <text evidence="10">The sequence shown here is derived from an EMBL/GenBank/DDBJ whole genome shotgun (WGS) entry which is preliminary data.</text>
</comment>
<feature type="transmembrane region" description="Helical" evidence="7">
    <location>
        <begin position="377"/>
        <end position="401"/>
    </location>
</feature>
<feature type="domain" description="MacB-like periplasmic core" evidence="9">
    <location>
        <begin position="19"/>
        <end position="255"/>
    </location>
</feature>
<keyword evidence="4 7" id="KW-1133">Transmembrane helix</keyword>
<evidence type="ECO:0000256" key="4">
    <source>
        <dbReference type="ARBA" id="ARBA00022989"/>
    </source>
</evidence>
<keyword evidence="11" id="KW-1185">Reference proteome</keyword>
<organism evidence="10 11">
    <name type="scientific">Murimonas intestini</name>
    <dbReference type="NCBI Taxonomy" id="1337051"/>
    <lineage>
        <taxon>Bacteria</taxon>
        <taxon>Bacillati</taxon>
        <taxon>Bacillota</taxon>
        <taxon>Clostridia</taxon>
        <taxon>Lachnospirales</taxon>
        <taxon>Lachnospiraceae</taxon>
        <taxon>Murimonas</taxon>
    </lineage>
</organism>
<comment type="similarity">
    <text evidence="6">Belongs to the ABC-4 integral membrane protein family.</text>
</comment>
<evidence type="ECO:0000256" key="1">
    <source>
        <dbReference type="ARBA" id="ARBA00004651"/>
    </source>
</evidence>
<dbReference type="PANTHER" id="PTHR30572:SF4">
    <property type="entry name" value="ABC TRANSPORTER PERMEASE YTRF"/>
    <property type="match status" value="1"/>
</dbReference>
<dbReference type="Proteomes" id="UP000245412">
    <property type="component" value="Unassembled WGS sequence"/>
</dbReference>
<accession>A0AB73T279</accession>
<feature type="transmembrane region" description="Helical" evidence="7">
    <location>
        <begin position="20"/>
        <end position="40"/>
    </location>
</feature>
<proteinExistence type="inferred from homology"/>
<evidence type="ECO:0000259" key="9">
    <source>
        <dbReference type="Pfam" id="PF12704"/>
    </source>
</evidence>
<keyword evidence="2" id="KW-1003">Cell membrane</keyword>
<evidence type="ECO:0000256" key="5">
    <source>
        <dbReference type="ARBA" id="ARBA00023136"/>
    </source>
</evidence>
<evidence type="ECO:0000256" key="6">
    <source>
        <dbReference type="ARBA" id="ARBA00038076"/>
    </source>
</evidence>
<sequence length="418" mass="45893">MLENIRLSIQGIWSHKMRSFLTMLGIIIGIASIISIVSTIQGTNEQIKKNLIGSGNNTVDIKLYQGDMEYYLDDYSGIPKGVPVVTEKVREEMEKVDGVADVSLYSKRSYADSVYYKNTSMDGANVMGIDLHYFNTCGYIMRTGREFIQQDYDEFRKVVILDQTAATSLFQEEDPLGKTIEIKGEPFTVVGVTEKSEAFEPVINSMEDYWTYMGNQASGFIYMPYATWCVPYQYDEPQNVIVRANSTDEMSAVGKKCADILNAYVTSQDDVKYKAADLLEQAKELQDLSAATNNQLIWIASISLLVGGIGVMNIMLVSVTERTSEIGLKKAIGAKKKRILGQFLTEAAVLTSLGGIIGVIAGIGLAQAISKMSQTPVAISVPAIIGSVIFSMLIGIIFGLLPSIKASNLNPIDALRHE</sequence>
<dbReference type="Pfam" id="PF02687">
    <property type="entry name" value="FtsX"/>
    <property type="match status" value="1"/>
</dbReference>
<feature type="domain" description="ABC3 transporter permease C-terminal" evidence="8">
    <location>
        <begin position="299"/>
        <end position="411"/>
    </location>
</feature>
<gene>
    <name evidence="10" type="ORF">C7383_109159</name>
</gene>
<feature type="transmembrane region" description="Helical" evidence="7">
    <location>
        <begin position="339"/>
        <end position="365"/>
    </location>
</feature>
<dbReference type="PANTHER" id="PTHR30572">
    <property type="entry name" value="MEMBRANE COMPONENT OF TRANSPORTER-RELATED"/>
    <property type="match status" value="1"/>
</dbReference>
<dbReference type="GO" id="GO:0005886">
    <property type="term" value="C:plasma membrane"/>
    <property type="evidence" value="ECO:0007669"/>
    <property type="project" value="UniProtKB-SubCell"/>
</dbReference>
<keyword evidence="3 7" id="KW-0812">Transmembrane</keyword>
<keyword evidence="5 7" id="KW-0472">Membrane</keyword>
<dbReference type="Pfam" id="PF12704">
    <property type="entry name" value="MacB_PCD"/>
    <property type="match status" value="1"/>
</dbReference>
<dbReference type="InterPro" id="IPR003838">
    <property type="entry name" value="ABC3_permease_C"/>
</dbReference>
<dbReference type="InterPro" id="IPR050250">
    <property type="entry name" value="Macrolide_Exporter_MacB"/>
</dbReference>
<dbReference type="GO" id="GO:0022857">
    <property type="term" value="F:transmembrane transporter activity"/>
    <property type="evidence" value="ECO:0007669"/>
    <property type="project" value="TreeGrafter"/>
</dbReference>